<evidence type="ECO:0000313" key="2">
    <source>
        <dbReference type="Proteomes" id="UP001184861"/>
    </source>
</evidence>
<protein>
    <recommendedName>
        <fullName evidence="3">ASCH domain-containing protein</fullName>
    </recommendedName>
</protein>
<evidence type="ECO:0008006" key="3">
    <source>
        <dbReference type="Google" id="ProtNLM"/>
    </source>
</evidence>
<evidence type="ECO:0000313" key="1">
    <source>
        <dbReference type="EMBL" id="MDR6527290.1"/>
    </source>
</evidence>
<gene>
    <name evidence="1" type="ORF">J2787_002682</name>
</gene>
<reference evidence="1" key="1">
    <citation type="submission" date="2023-07" db="EMBL/GenBank/DDBJ databases">
        <title>Sorghum-associated microbial communities from plants grown in Nebraska, USA.</title>
        <authorList>
            <person name="Schachtman D."/>
        </authorList>
    </citation>
    <scope>NUCLEOTIDE SEQUENCE</scope>
    <source>
        <strain evidence="1">DS2360</strain>
    </source>
</reference>
<proteinExistence type="predicted"/>
<comment type="caution">
    <text evidence="1">The sequence shown here is derived from an EMBL/GenBank/DDBJ whole genome shotgun (WGS) entry which is preliminary data.</text>
</comment>
<organism evidence="1 2">
    <name type="scientific">Chryseobacterium rhizosphaerae</name>
    <dbReference type="NCBI Taxonomy" id="395937"/>
    <lineage>
        <taxon>Bacteria</taxon>
        <taxon>Pseudomonadati</taxon>
        <taxon>Bacteroidota</taxon>
        <taxon>Flavobacteriia</taxon>
        <taxon>Flavobacteriales</taxon>
        <taxon>Weeksellaceae</taxon>
        <taxon>Chryseobacterium group</taxon>
        <taxon>Chryseobacterium</taxon>
    </lineage>
</organism>
<dbReference type="RefSeq" id="WP_084085609.1">
    <property type="nucleotide sequence ID" value="NZ_JAVDQY010000003.1"/>
</dbReference>
<accession>A0AAE3Y979</accession>
<name>A0AAE3Y979_9FLAO</name>
<sequence>MLFKEIHLQGIKSGSISLAFRKWKKGAVKKGSLIKTSVGVVKIGDIEIVEEQDISEEDSINAGFKNKQHLLDSFPGAIGIPIFKISVSYYSEDPRIDVREQTDLTDEKYLELKEKLRRLDQFSKQGDWTKAVLIAIENHPQLQAAGIAKLTGFEKEWVKPNIRKLKNLGLTISHSIGYEISPFGKLLLEKLKHEE</sequence>
<dbReference type="AlphaFoldDB" id="A0AAE3Y979"/>
<dbReference type="EMBL" id="JAVDQY010000003">
    <property type="protein sequence ID" value="MDR6527290.1"/>
    <property type="molecule type" value="Genomic_DNA"/>
</dbReference>
<dbReference type="Proteomes" id="UP001184861">
    <property type="component" value="Unassembled WGS sequence"/>
</dbReference>